<reference evidence="6 7" key="1">
    <citation type="submission" date="2023-08" db="EMBL/GenBank/DDBJ databases">
        <title>Black Yeasts Isolated from many extreme environments.</title>
        <authorList>
            <person name="Coleine C."/>
            <person name="Stajich J.E."/>
            <person name="Selbmann L."/>
        </authorList>
    </citation>
    <scope>NUCLEOTIDE SEQUENCE [LARGE SCALE GENOMIC DNA]</scope>
    <source>
        <strain evidence="6 7">CCFEE 5935</strain>
    </source>
</reference>
<dbReference type="SUPFAM" id="SSF51905">
    <property type="entry name" value="FAD/NAD(P)-binding domain"/>
    <property type="match status" value="1"/>
</dbReference>
<comment type="caution">
    <text evidence="6">The sequence shown here is derived from an EMBL/GenBank/DDBJ whole genome shotgun (WGS) entry which is preliminary data.</text>
</comment>
<dbReference type="InterPro" id="IPR002938">
    <property type="entry name" value="FAD-bd"/>
</dbReference>
<dbReference type="Proteomes" id="UP001337655">
    <property type="component" value="Unassembled WGS sequence"/>
</dbReference>
<dbReference type="PANTHER" id="PTHR43004:SF19">
    <property type="entry name" value="BINDING MONOOXYGENASE, PUTATIVE (JCVI)-RELATED"/>
    <property type="match status" value="1"/>
</dbReference>
<evidence type="ECO:0000256" key="1">
    <source>
        <dbReference type="ARBA" id="ARBA00001974"/>
    </source>
</evidence>
<evidence type="ECO:0000313" key="6">
    <source>
        <dbReference type="EMBL" id="KAK5164811.1"/>
    </source>
</evidence>
<dbReference type="InterPro" id="IPR036188">
    <property type="entry name" value="FAD/NAD-bd_sf"/>
</dbReference>
<evidence type="ECO:0000259" key="5">
    <source>
        <dbReference type="Pfam" id="PF01494"/>
    </source>
</evidence>
<dbReference type="PRINTS" id="PR00420">
    <property type="entry name" value="RNGMNOXGNASE"/>
</dbReference>
<keyword evidence="4" id="KW-0560">Oxidoreductase</keyword>
<dbReference type="GeneID" id="89930806"/>
<accession>A0AAV9NXQ7</accession>
<dbReference type="PANTHER" id="PTHR43004">
    <property type="entry name" value="TRK SYSTEM POTASSIUM UPTAKE PROTEIN"/>
    <property type="match status" value="1"/>
</dbReference>
<feature type="domain" description="FAD-binding" evidence="5">
    <location>
        <begin position="8"/>
        <end position="361"/>
    </location>
</feature>
<gene>
    <name evidence="6" type="ORF">LTR77_009475</name>
</gene>
<comment type="cofactor">
    <cofactor evidence="1">
        <name>FAD</name>
        <dbReference type="ChEBI" id="CHEBI:57692"/>
    </cofactor>
</comment>
<keyword evidence="3" id="KW-0274">FAD</keyword>
<dbReference type="GO" id="GO:0016709">
    <property type="term" value="F:oxidoreductase activity, acting on paired donors, with incorporation or reduction of molecular oxygen, NAD(P)H as one donor, and incorporation of one atom of oxygen"/>
    <property type="evidence" value="ECO:0007669"/>
    <property type="project" value="UniProtKB-ARBA"/>
</dbReference>
<dbReference type="EMBL" id="JAVRRT010000018">
    <property type="protein sequence ID" value="KAK5164811.1"/>
    <property type="molecule type" value="Genomic_DNA"/>
</dbReference>
<dbReference type="InterPro" id="IPR050641">
    <property type="entry name" value="RIFMO-like"/>
</dbReference>
<sequence length="408" mass="44105">MMALPSTAEVVVVGAGPAGLAAACTLLANGIDVVVIDAAPEPSTSSRAVVIHSRTLEVMDDLGISEAVLSEGMIMEEGLVRSGTSVLGRIVFKALRTKYPMAVTLAQADTERILKNRLEALGGRIHRGVSATRVSETANGVQVDVNVSNEKSTSILAQYAIAADGRRSSTREQLGIKTEGGDNSQSFILADVKLVSTGSLQPDCFQEFLSPEGLLLYLPLPRGIWRVVTTADTPRADLDAALFQRMTDERAGPGIKIGDVLWMSRFKVSHGLAEHYRKGKVFLAGDTAHWHPPTGGQVIQSNPCLREATLLTFFQGMNISIQDGCRLANILTDALRYDETSAADLDRYENERRPIAAGVVSLTNRLTVLNTLTNPALCALRNWVLWTLLKVLWINYGLAWSMAGLGHR</sequence>
<protein>
    <recommendedName>
        <fullName evidence="5">FAD-binding domain-containing protein</fullName>
    </recommendedName>
</protein>
<evidence type="ECO:0000256" key="2">
    <source>
        <dbReference type="ARBA" id="ARBA00022630"/>
    </source>
</evidence>
<dbReference type="Gene3D" id="3.50.50.60">
    <property type="entry name" value="FAD/NAD(P)-binding domain"/>
    <property type="match status" value="2"/>
</dbReference>
<dbReference type="AlphaFoldDB" id="A0AAV9NXQ7"/>
<keyword evidence="7" id="KW-1185">Reference proteome</keyword>
<name>A0AAV9NXQ7_9PEZI</name>
<evidence type="ECO:0000256" key="3">
    <source>
        <dbReference type="ARBA" id="ARBA00022827"/>
    </source>
</evidence>
<evidence type="ECO:0000313" key="7">
    <source>
        <dbReference type="Proteomes" id="UP001337655"/>
    </source>
</evidence>
<dbReference type="GO" id="GO:0071949">
    <property type="term" value="F:FAD binding"/>
    <property type="evidence" value="ECO:0007669"/>
    <property type="project" value="InterPro"/>
</dbReference>
<proteinExistence type="predicted"/>
<keyword evidence="2" id="KW-0285">Flavoprotein</keyword>
<organism evidence="6 7">
    <name type="scientific">Saxophila tyrrhenica</name>
    <dbReference type="NCBI Taxonomy" id="1690608"/>
    <lineage>
        <taxon>Eukaryota</taxon>
        <taxon>Fungi</taxon>
        <taxon>Dikarya</taxon>
        <taxon>Ascomycota</taxon>
        <taxon>Pezizomycotina</taxon>
        <taxon>Dothideomycetes</taxon>
        <taxon>Dothideomycetidae</taxon>
        <taxon>Mycosphaerellales</taxon>
        <taxon>Extremaceae</taxon>
        <taxon>Saxophila</taxon>
    </lineage>
</organism>
<dbReference type="RefSeq" id="XP_064655007.1">
    <property type="nucleotide sequence ID" value="XM_064806702.1"/>
</dbReference>
<dbReference type="Pfam" id="PF01494">
    <property type="entry name" value="FAD_binding_3"/>
    <property type="match status" value="1"/>
</dbReference>
<dbReference type="Gene3D" id="3.30.70.2450">
    <property type="match status" value="1"/>
</dbReference>
<evidence type="ECO:0000256" key="4">
    <source>
        <dbReference type="ARBA" id="ARBA00023002"/>
    </source>
</evidence>